<evidence type="ECO:0000313" key="3">
    <source>
        <dbReference type="Proteomes" id="UP000095200"/>
    </source>
</evidence>
<dbReference type="OrthoDB" id="9789407at2"/>
<protein>
    <submittedName>
        <fullName evidence="2">Membrane protein</fullName>
    </submittedName>
</protein>
<dbReference type="PANTHER" id="PTHR35024">
    <property type="entry name" value="HYPOTHETICAL CYTOSOLIC PROTEIN"/>
    <property type="match status" value="1"/>
</dbReference>
<dbReference type="STRING" id="1592317.DPF_1397"/>
<evidence type="ECO:0000256" key="1">
    <source>
        <dbReference type="ARBA" id="ARBA00044755"/>
    </source>
</evidence>
<dbReference type="InterPro" id="IPR007607">
    <property type="entry name" value="BacA/B"/>
</dbReference>
<dbReference type="PANTHER" id="PTHR35024:SF4">
    <property type="entry name" value="POLYMER-FORMING CYTOSKELETAL PROTEIN"/>
    <property type="match status" value="1"/>
</dbReference>
<sequence length="136" mass="14394">MARDQINAFLGVGTSYEGKLSFQGAVRIDGDFRGEISSEGTLVVGKDARLEGIFHVGQLILNGTVHGQVTASKKAVLNKQSHFHGILHAPACVVEEGAELCGKVNFDEEGGNMSEALEGQDSRDPAREGIISIANT</sequence>
<comment type="similarity">
    <text evidence="1">Belongs to the bactofilin family.</text>
</comment>
<proteinExistence type="inferred from homology"/>
<evidence type="ECO:0000313" key="2">
    <source>
        <dbReference type="EMBL" id="GAU08681.1"/>
    </source>
</evidence>
<comment type="caution">
    <text evidence="2">The sequence shown here is derived from an EMBL/GenBank/DDBJ whole genome shotgun (WGS) entry which is preliminary data.</text>
</comment>
<reference evidence="3" key="1">
    <citation type="submission" date="2016-06" db="EMBL/GenBank/DDBJ databases">
        <title>Draft genome sequence of Desulfoplanes formicivorans strain Pf12B.</title>
        <authorList>
            <person name="Watanabe M."/>
            <person name="Kojima H."/>
            <person name="Fukui M."/>
        </authorList>
    </citation>
    <scope>NUCLEOTIDE SEQUENCE [LARGE SCALE GENOMIC DNA]</scope>
    <source>
        <strain evidence="3">Pf12B</strain>
    </source>
</reference>
<gene>
    <name evidence="2" type="ORF">DPF_1397</name>
</gene>
<dbReference type="AlphaFoldDB" id="A0A194AHY1"/>
<dbReference type="Proteomes" id="UP000095200">
    <property type="component" value="Unassembled WGS sequence"/>
</dbReference>
<dbReference type="EMBL" id="BDFE01000015">
    <property type="protein sequence ID" value="GAU08681.1"/>
    <property type="molecule type" value="Genomic_DNA"/>
</dbReference>
<accession>A0A194AHY1</accession>
<keyword evidence="3" id="KW-1185">Reference proteome</keyword>
<name>A0A194AHY1_9BACT</name>
<dbReference type="Pfam" id="PF04519">
    <property type="entry name" value="Bactofilin"/>
    <property type="match status" value="1"/>
</dbReference>
<dbReference type="RefSeq" id="WP_069858401.1">
    <property type="nucleotide sequence ID" value="NZ_BDFE01000015.1"/>
</dbReference>
<organism evidence="2 3">
    <name type="scientific">Desulfoplanes formicivorans</name>
    <dbReference type="NCBI Taxonomy" id="1592317"/>
    <lineage>
        <taxon>Bacteria</taxon>
        <taxon>Pseudomonadati</taxon>
        <taxon>Thermodesulfobacteriota</taxon>
        <taxon>Desulfovibrionia</taxon>
        <taxon>Desulfovibrionales</taxon>
        <taxon>Desulfoplanaceae</taxon>
        <taxon>Desulfoplanes</taxon>
    </lineage>
</organism>